<dbReference type="InterPro" id="IPR012223">
    <property type="entry name" value="TEII"/>
</dbReference>
<dbReference type="PANTHER" id="PTHR11487">
    <property type="entry name" value="THIOESTERASE"/>
    <property type="match status" value="1"/>
</dbReference>
<dbReference type="EMBL" id="FOEF01000028">
    <property type="protein sequence ID" value="SEP53565.1"/>
    <property type="molecule type" value="Genomic_DNA"/>
</dbReference>
<sequence length="265" mass="28627">MDGRVRQSLNTAPSEGSDSWCVRWRRVPGARLRLFCLPHAGGGATVFRQWAQYLAPEIEVIAIRLPGRETRRGEIPFTSVDDLVPALMAAIRPWIDRPYAWFGHSLGALVAFEACRAARRLCQAEPTCLVVSGNPAPHVPPREGLAPGAPASEFVAKLKELSGTPVELLNNPSALSSILPTLRADYTMVETYTCREEPPLDCPITILGGIGDHSTSFEELDGWKRHTTAGAVVRMIPGGHFFVAESIGDVLPVVAADIRAASGGR</sequence>
<dbReference type="Proteomes" id="UP000198582">
    <property type="component" value="Unassembled WGS sequence"/>
</dbReference>
<dbReference type="Pfam" id="PF00975">
    <property type="entry name" value="Thioesterase"/>
    <property type="match status" value="1"/>
</dbReference>
<dbReference type="AlphaFoldDB" id="A0A1H8YMZ6"/>
<organism evidence="3 4">
    <name type="scientific">Amycolatopsis saalfeldensis</name>
    <dbReference type="NCBI Taxonomy" id="394193"/>
    <lineage>
        <taxon>Bacteria</taxon>
        <taxon>Bacillati</taxon>
        <taxon>Actinomycetota</taxon>
        <taxon>Actinomycetes</taxon>
        <taxon>Pseudonocardiales</taxon>
        <taxon>Pseudonocardiaceae</taxon>
        <taxon>Amycolatopsis</taxon>
    </lineage>
</organism>
<evidence type="ECO:0000313" key="3">
    <source>
        <dbReference type="EMBL" id="SEP53565.1"/>
    </source>
</evidence>
<name>A0A1H8YMZ6_9PSEU</name>
<gene>
    <name evidence="3" type="ORF">SAMN04489732_12852</name>
</gene>
<dbReference type="SUPFAM" id="SSF53474">
    <property type="entry name" value="alpha/beta-Hydrolases"/>
    <property type="match status" value="1"/>
</dbReference>
<feature type="domain" description="Thioesterase" evidence="2">
    <location>
        <begin position="33"/>
        <end position="245"/>
    </location>
</feature>
<dbReference type="InterPro" id="IPR029058">
    <property type="entry name" value="AB_hydrolase_fold"/>
</dbReference>
<accession>A0A1H8YMZ6</accession>
<evidence type="ECO:0000313" key="4">
    <source>
        <dbReference type="Proteomes" id="UP000198582"/>
    </source>
</evidence>
<dbReference type="GO" id="GO:0008610">
    <property type="term" value="P:lipid biosynthetic process"/>
    <property type="evidence" value="ECO:0007669"/>
    <property type="project" value="TreeGrafter"/>
</dbReference>
<proteinExistence type="inferred from homology"/>
<protein>
    <submittedName>
        <fullName evidence="3">Surfactin synthase thioesterase subunit</fullName>
    </submittedName>
</protein>
<dbReference type="STRING" id="394193.SAMN04489732_12852"/>
<keyword evidence="4" id="KW-1185">Reference proteome</keyword>
<comment type="similarity">
    <text evidence="1">Belongs to the thioesterase family.</text>
</comment>
<evidence type="ECO:0000256" key="1">
    <source>
        <dbReference type="ARBA" id="ARBA00007169"/>
    </source>
</evidence>
<dbReference type="Gene3D" id="3.40.50.1820">
    <property type="entry name" value="alpha/beta hydrolase"/>
    <property type="match status" value="1"/>
</dbReference>
<dbReference type="PANTHER" id="PTHR11487:SF0">
    <property type="entry name" value="S-ACYL FATTY ACID SYNTHASE THIOESTERASE, MEDIUM CHAIN"/>
    <property type="match status" value="1"/>
</dbReference>
<reference evidence="3 4" key="1">
    <citation type="submission" date="2016-10" db="EMBL/GenBank/DDBJ databases">
        <authorList>
            <person name="de Groot N.N."/>
        </authorList>
    </citation>
    <scope>NUCLEOTIDE SEQUENCE [LARGE SCALE GENOMIC DNA]</scope>
    <source>
        <strain evidence="3 4">DSM 44993</strain>
    </source>
</reference>
<dbReference type="InterPro" id="IPR001031">
    <property type="entry name" value="Thioesterase"/>
</dbReference>
<evidence type="ECO:0000259" key="2">
    <source>
        <dbReference type="Pfam" id="PF00975"/>
    </source>
</evidence>